<evidence type="ECO:0000259" key="7">
    <source>
        <dbReference type="PROSITE" id="PS51368"/>
    </source>
</evidence>
<dbReference type="GO" id="GO:0016151">
    <property type="term" value="F:nickel cation binding"/>
    <property type="evidence" value="ECO:0007669"/>
    <property type="project" value="InterPro"/>
</dbReference>
<evidence type="ECO:0000256" key="4">
    <source>
        <dbReference type="PIRSR" id="PIRSR611612-52"/>
    </source>
</evidence>
<reference evidence="8" key="1">
    <citation type="submission" date="2021-05" db="EMBL/GenBank/DDBJ databases">
        <authorList>
            <person name="Khan N."/>
        </authorList>
    </citation>
    <scope>NUCLEOTIDE SEQUENCE</scope>
</reference>
<organism evidence="8 9">
    <name type="scientific">Fusarium equiseti</name>
    <name type="common">Fusarium scirpi</name>
    <dbReference type="NCBI Taxonomy" id="61235"/>
    <lineage>
        <taxon>Eukaryota</taxon>
        <taxon>Fungi</taxon>
        <taxon>Dikarya</taxon>
        <taxon>Ascomycota</taxon>
        <taxon>Pezizomycotina</taxon>
        <taxon>Sordariomycetes</taxon>
        <taxon>Hypocreomycetidae</taxon>
        <taxon>Hypocreales</taxon>
        <taxon>Nectriaceae</taxon>
        <taxon>Fusarium</taxon>
        <taxon>Fusarium incarnatum-equiseti species complex</taxon>
    </lineage>
</organism>
<evidence type="ECO:0000256" key="2">
    <source>
        <dbReference type="PIRSR" id="PIRSR611612-50"/>
    </source>
</evidence>
<dbReference type="NCBIfam" id="TIGR01792">
    <property type="entry name" value="urease_alph"/>
    <property type="match status" value="1"/>
</dbReference>
<dbReference type="GO" id="GO:0003677">
    <property type="term" value="F:DNA binding"/>
    <property type="evidence" value="ECO:0007669"/>
    <property type="project" value="InterPro"/>
</dbReference>
<keyword evidence="3" id="KW-0479">Metal-binding</keyword>
<dbReference type="InterPro" id="IPR050112">
    <property type="entry name" value="Urease_alpha_subunit"/>
</dbReference>
<dbReference type="EMBL" id="CAJSTJ010000044">
    <property type="protein sequence ID" value="CAG7555110.1"/>
    <property type="molecule type" value="Genomic_DNA"/>
</dbReference>
<dbReference type="Pfam" id="PF00699">
    <property type="entry name" value="Urease_beta"/>
    <property type="match status" value="1"/>
</dbReference>
<dbReference type="Pfam" id="PF01979">
    <property type="entry name" value="Amidohydro_1"/>
    <property type="match status" value="1"/>
</dbReference>
<dbReference type="InterPro" id="IPR005848">
    <property type="entry name" value="Urease_asu"/>
</dbReference>
<evidence type="ECO:0000256" key="3">
    <source>
        <dbReference type="PIRSR" id="PIRSR611612-51"/>
    </source>
</evidence>
<feature type="binding site" evidence="3">
    <location>
        <position position="615"/>
    </location>
    <ligand>
        <name>Ni(2+)</name>
        <dbReference type="ChEBI" id="CHEBI:49786"/>
        <label>1</label>
    </ligand>
</feature>
<sequence length="1380" mass="150083">MHYTPREVEKLVFAQAGRLAQRRLVHGKKLNHLESSALISTVLQEVIHNESYTVAELMNLGKNILGRRHVLPSVAATLKQMQVEGTFETGTHLITIHNPINTDNGNLKMALYGSFLPDPNNDLFPPVDEAEFHPLAMPGAVKPAQSGDIALFEGRIRTRVTVINKGTRAVYIGSHFHFMETNPDLEFDRARAYGFHLDLPAVHIGGSRVIQGGSGFSKGPVDPKNVNKILESLKQASYRHSPEDLEAQEPILPCTIDRTKYASAYGPTTGDLLRLGSTDLWVKVERDHTVYGDECTLGCGKTIRDGMGASSGCSDAECLDLAIINALIIDWTGIFKADIGVKDGAITGIGKAGNPATMDGVSDGMLIGSNTDIIDAGGKIVTAGGIDTHVHNICPQQAHEAISSGITTLFGGGTGPSTSSTAVNGTASKKYIRQMMQACDQLPLNFGLVGKGSDSEKVGLEDQIKAGVIALKLHEDFGCTPSTIDNCLNVCEEHDIQCHIHTDGLNEAGFLEHTATIFKDRSIHVYHVEGAGGGHAPDVIKLVEYANVLPSSTTPTMPFTTNTIDEHIDMAANCHRLSKDNPDDASFLKNRIREETISAEDILHDIGAISIMSSDSQAMGRSAEVLTCTWKAAHKNKLQRGPLPEDDGTGADNYRVKRYISKYTINPAITQGISHVVGSVEPGKLADLVIWEPAEFGTKPFQVLKKGFITFAQMGDPNGAVADVEPLIARPMYGALHPESSVMFVSQTSLSQDGDVPSYNLKKQIEVVKNCRIVTKKDLKYNDATPRIAVDPETLAVTCDGHEIKSNPSKISGTAWKALSFPTSLGHALTASGLGVVLAINAACARRVPLSIATPSPSADRGHQTQLSADSHNDTAPVSNAGDVIATGSPGLPHHSDLAYHSTSIFNGAIPSAQLQFAHTLDGGNDQTCILLGTSSESDPWLLRHCQFDHAIYGLSIPFSRNDDHLSVVDMYNPLPYEAVWRISYESLQEELYRPCLSVLQAGLLYLHKTTDGEAHATVSDVFKWSWLGSLVGIAHSLGLHLETRMCAIPTEEKQIRHRLWWALYVEDKWLSLLMGRPSYISDAEWDVGELDEGDFSIPESVPFTDSSHADLTRPFRDMSRLSLIAANVQSSFYSLKASQRLSEDLLLSVQTAQPLFEQLNIWRSSVMASESPWLASNNGILSNKGRYPSTIFIAHATLVTYVWRALLRPIVPSADPPLIIDDQLDGGLVSMELPSLNADDLWDLPDLTELEPSLENTTDGSAAHEGIVQNLHQSSFTWAASLTSLVTHLSPDRFHEFWYSWSNICFAVMSSFDMVILVQSPTPEAAVKAKELLETWRHVARDQSKVSPLLLLTLARLNGYFCAGISDVFSLPPQVAGVI</sequence>
<dbReference type="PANTHER" id="PTHR43440:SF1">
    <property type="entry name" value="UREASE"/>
    <property type="match status" value="1"/>
</dbReference>
<dbReference type="GO" id="GO:0035550">
    <property type="term" value="C:urease complex"/>
    <property type="evidence" value="ECO:0007669"/>
    <property type="project" value="InterPro"/>
</dbReference>
<dbReference type="CDD" id="cd12148">
    <property type="entry name" value="fungal_TF_MHR"/>
    <property type="match status" value="1"/>
</dbReference>
<dbReference type="GO" id="GO:0008270">
    <property type="term" value="F:zinc ion binding"/>
    <property type="evidence" value="ECO:0007669"/>
    <property type="project" value="InterPro"/>
</dbReference>
<keyword evidence="3" id="KW-0533">Nickel</keyword>
<evidence type="ECO:0000256" key="6">
    <source>
        <dbReference type="SAM" id="MobiDB-lite"/>
    </source>
</evidence>
<dbReference type="Proteomes" id="UP000693738">
    <property type="component" value="Unassembled WGS sequence"/>
</dbReference>
<feature type="binding site" description="via carbamate group" evidence="3">
    <location>
        <position position="472"/>
    </location>
    <ligand>
        <name>Ni(2+)</name>
        <dbReference type="ChEBI" id="CHEBI:49786"/>
        <label>1</label>
    </ligand>
</feature>
<dbReference type="GO" id="GO:0006351">
    <property type="term" value="P:DNA-templated transcription"/>
    <property type="evidence" value="ECO:0007669"/>
    <property type="project" value="InterPro"/>
</dbReference>
<dbReference type="GO" id="GO:0009039">
    <property type="term" value="F:urease activity"/>
    <property type="evidence" value="ECO:0007669"/>
    <property type="project" value="InterPro"/>
</dbReference>
<dbReference type="InterPro" id="IPR002026">
    <property type="entry name" value="Urease_gamma/gamma-beta_su"/>
</dbReference>
<evidence type="ECO:0000256" key="1">
    <source>
        <dbReference type="ARBA" id="ARBA00023242"/>
    </source>
</evidence>
<dbReference type="InterPro" id="IPR017951">
    <property type="entry name" value="Urease_asu_c"/>
</dbReference>
<accession>A0A8J2NCU8</accession>
<evidence type="ECO:0000256" key="5">
    <source>
        <dbReference type="PROSITE-ProRule" id="PRU00700"/>
    </source>
</evidence>
<dbReference type="PROSITE" id="PS51368">
    <property type="entry name" value="UREASE_3"/>
    <property type="match status" value="1"/>
</dbReference>
<dbReference type="CDD" id="cd00390">
    <property type="entry name" value="Urease_gamma"/>
    <property type="match status" value="1"/>
</dbReference>
<protein>
    <recommendedName>
        <fullName evidence="7">Urease domain-containing protein</fullName>
    </recommendedName>
</protein>
<feature type="active site" description="Proton donor" evidence="4 5">
    <location>
        <position position="575"/>
    </location>
</feature>
<comment type="caution">
    <text evidence="8">The sequence shown here is derived from an EMBL/GenBank/DDBJ whole genome shotgun (WGS) entry which is preliminary data.</text>
</comment>
<feature type="binding site" evidence="3">
    <location>
        <position position="389"/>
    </location>
    <ligand>
        <name>Ni(2+)</name>
        <dbReference type="ChEBI" id="CHEBI:49786"/>
        <label>1</label>
    </ligand>
</feature>
<dbReference type="PANTHER" id="PTHR43440">
    <property type="entry name" value="UREASE"/>
    <property type="match status" value="1"/>
</dbReference>
<feature type="domain" description="Urease" evidence="7">
    <location>
        <begin position="384"/>
        <end position="821"/>
    </location>
</feature>
<dbReference type="CDD" id="cd00375">
    <property type="entry name" value="Urease_alpha"/>
    <property type="match status" value="1"/>
</dbReference>
<feature type="binding site" evidence="3">
    <location>
        <position position="391"/>
    </location>
    <ligand>
        <name>Ni(2+)</name>
        <dbReference type="ChEBI" id="CHEBI:49786"/>
        <label>1</label>
    </ligand>
</feature>
<dbReference type="Pfam" id="PF00547">
    <property type="entry name" value="Urease_gamma"/>
    <property type="match status" value="1"/>
</dbReference>
<dbReference type="InterPro" id="IPR002019">
    <property type="entry name" value="Urease_beta-like"/>
</dbReference>
<feature type="binding site" description="via carbamate group" evidence="3">
    <location>
        <position position="472"/>
    </location>
    <ligand>
        <name>Ni(2+)</name>
        <dbReference type="ChEBI" id="CHEBI:49786"/>
        <label>2</label>
    </ligand>
</feature>
<dbReference type="InterPro" id="IPR011612">
    <property type="entry name" value="Urease_alpha_N_dom"/>
</dbReference>
<feature type="binding site" evidence="5">
    <location>
        <position position="474"/>
    </location>
    <ligand>
        <name>substrate</name>
    </ligand>
</feature>
<keyword evidence="5" id="KW-0378">Hydrolase</keyword>
<dbReference type="PROSITE" id="PS01120">
    <property type="entry name" value="UREASE_1"/>
    <property type="match status" value="1"/>
</dbReference>
<gene>
    <name evidence="8" type="ORF">FEQUK3_LOCUS836</name>
</gene>
<proteinExistence type="inferred from homology"/>
<evidence type="ECO:0000313" key="9">
    <source>
        <dbReference type="Proteomes" id="UP000693738"/>
    </source>
</evidence>
<name>A0A8J2NCU8_FUSEQ</name>
<dbReference type="InterPro" id="IPR007219">
    <property type="entry name" value="XnlR_reg_dom"/>
</dbReference>
<dbReference type="Pfam" id="PF04082">
    <property type="entry name" value="Fungal_trans"/>
    <property type="match status" value="1"/>
</dbReference>
<dbReference type="Pfam" id="PF00449">
    <property type="entry name" value="Urease_alpha"/>
    <property type="match status" value="1"/>
</dbReference>
<feature type="binding site" evidence="3">
    <location>
        <position position="527"/>
    </location>
    <ligand>
        <name>Ni(2+)</name>
        <dbReference type="ChEBI" id="CHEBI:49786"/>
        <label>2</label>
    </ligand>
</feature>
<keyword evidence="1" id="KW-0539">Nucleus</keyword>
<dbReference type="InterPro" id="IPR029754">
    <property type="entry name" value="Urease_Ni-bd"/>
</dbReference>
<dbReference type="InterPro" id="IPR006680">
    <property type="entry name" value="Amidohydro-rel"/>
</dbReference>
<dbReference type="SMART" id="SM00906">
    <property type="entry name" value="Fungal_trans"/>
    <property type="match status" value="1"/>
</dbReference>
<feature type="binding site" evidence="3">
    <location>
        <position position="501"/>
    </location>
    <ligand>
        <name>Ni(2+)</name>
        <dbReference type="ChEBI" id="CHEBI:49786"/>
        <label>2</label>
    </ligand>
</feature>
<feature type="modified residue" description="N6-carboxylysine" evidence="2">
    <location>
        <position position="472"/>
    </location>
</feature>
<feature type="region of interest" description="Disordered" evidence="6">
    <location>
        <begin position="853"/>
        <end position="876"/>
    </location>
</feature>
<dbReference type="NCBIfam" id="NF009686">
    <property type="entry name" value="PRK13207.1"/>
    <property type="match status" value="1"/>
</dbReference>
<comment type="PTM">
    <text evidence="2">Carbamylation allows a single lysine to coordinate two nickel ions.</text>
</comment>
<evidence type="ECO:0000313" key="8">
    <source>
        <dbReference type="EMBL" id="CAG7555110.1"/>
    </source>
</evidence>
<comment type="cofactor">
    <cofactor evidence="3">
        <name>Ni cation</name>
        <dbReference type="ChEBI" id="CHEBI:25516"/>
    </cofactor>
    <text evidence="3">Binds 2 nickel ions per subunit.</text>
</comment>
<dbReference type="HAMAP" id="MF_01953">
    <property type="entry name" value="Urease_alpha"/>
    <property type="match status" value="1"/>
</dbReference>
<dbReference type="GO" id="GO:0043419">
    <property type="term" value="P:urea catabolic process"/>
    <property type="evidence" value="ECO:0007669"/>
    <property type="project" value="InterPro"/>
</dbReference>
<feature type="compositionally biased region" description="Polar residues" evidence="6">
    <location>
        <begin position="864"/>
        <end position="876"/>
    </location>
</feature>